<dbReference type="EMBL" id="BAABUK010000003">
    <property type="protein sequence ID" value="GAA5808604.1"/>
    <property type="molecule type" value="Genomic_DNA"/>
</dbReference>
<evidence type="ECO:0000256" key="1">
    <source>
        <dbReference type="SAM" id="MobiDB-lite"/>
    </source>
</evidence>
<feature type="region of interest" description="Disordered" evidence="1">
    <location>
        <begin position="1"/>
        <end position="22"/>
    </location>
</feature>
<name>A0ABP9YP11_9FUNG</name>
<feature type="compositionally biased region" description="Low complexity" evidence="1">
    <location>
        <begin position="1596"/>
        <end position="1637"/>
    </location>
</feature>
<dbReference type="PANTHER" id="PTHR35895:SF1">
    <property type="entry name" value="LIPID-BINDING SERUM GLYCOPROTEIN C-TERMINAL DOMAIN-CONTAINING PROTEIN"/>
    <property type="match status" value="1"/>
</dbReference>
<accession>A0ABP9YP11</accession>
<proteinExistence type="predicted"/>
<feature type="transmembrane region" description="Helical" evidence="2">
    <location>
        <begin position="56"/>
        <end position="80"/>
    </location>
</feature>
<organism evidence="3 4">
    <name type="scientific">Mucor flavus</name>
    <dbReference type="NCBI Taxonomy" id="439312"/>
    <lineage>
        <taxon>Eukaryota</taxon>
        <taxon>Fungi</taxon>
        <taxon>Fungi incertae sedis</taxon>
        <taxon>Mucoromycota</taxon>
        <taxon>Mucoromycotina</taxon>
        <taxon>Mucoromycetes</taxon>
        <taxon>Mucorales</taxon>
        <taxon>Mucorineae</taxon>
        <taxon>Mucoraceae</taxon>
        <taxon>Mucor</taxon>
    </lineage>
</organism>
<comment type="caution">
    <text evidence="3">The sequence shown here is derived from an EMBL/GenBank/DDBJ whole genome shotgun (WGS) entry which is preliminary data.</text>
</comment>
<dbReference type="PANTHER" id="PTHR35895">
    <property type="entry name" value="CHROMOSOME 16, WHOLE GENOME SHOTGUN SEQUENCE"/>
    <property type="match status" value="1"/>
</dbReference>
<feature type="region of interest" description="Disordered" evidence="1">
    <location>
        <begin position="1593"/>
        <end position="1658"/>
    </location>
</feature>
<evidence type="ECO:0000313" key="4">
    <source>
        <dbReference type="Proteomes" id="UP001473302"/>
    </source>
</evidence>
<dbReference type="InterPro" id="IPR022185">
    <property type="entry name" value="DUF3712"/>
</dbReference>
<dbReference type="InterPro" id="IPR046368">
    <property type="entry name" value="Tag1"/>
</dbReference>
<evidence type="ECO:0000256" key="2">
    <source>
        <dbReference type="SAM" id="Phobius"/>
    </source>
</evidence>
<gene>
    <name evidence="3" type="ORF">MFLAVUS_001996</name>
</gene>
<evidence type="ECO:0000313" key="3">
    <source>
        <dbReference type="EMBL" id="GAA5808604.1"/>
    </source>
</evidence>
<keyword evidence="4" id="KW-1185">Reference proteome</keyword>
<sequence length="1669" mass="174483">MSDNNHLTHGHDTVENQNGEYYRAENRTSEEVDMMEQYSEKPSAPTKVPFYKKKKYWIICSILTVITVIVVVCLAIFVFFPMIAQSLMNGAKIDVDTAQITFMKPEVLNNQVYSKRDGDNMNTTFYMSMESSLSHTGPFPAKIVFQNPIEVLYKDQVLGNIFLYNETSISGGKGQLNAITPFVIKDEAAFALFAQDMLAVESFTWTLRGKLDITALTRTATINLDKEIVLNGMNGFPNVKIDSFQLPGDDPTGGILIELGTILESPSPIGVQLGTIALSIGYDGVNIGTVTSENVNLQKGENHILLKGTLIPQTDPTALEKVGNLFSNYVAGKMSQTSAVGISAAPDGVNPIGWLSEGFKTVNLNVALGVPEPLKIINGVSMGYLDLKFDPANPYNPIVNAPMVNADFKIPFGFSLNITEVTQSIALSLSTPGSETADFAIITVPNAPSVSDQVAGTLKFAMANDTIDVIAGREDAFNQYTYALTSKDKYTFMVSGNASTKTTTPIGPINLGGISFTVPTTLTGLQFLNSTATIINSLDVSGGTSENLLLSISVTISNPSDFSISTGDVSFIMGSDGTDLGVVILPNLVLARGENIVTASATFNPKGSDVGQNLLSTFVMGSDNAVSISGYSNSTPIASLAGALGDVSLSATLPGLKAALIQGGALTVGPDTITTGIVGVKVTIANPFSTGLSITTVKAATTFAGMPVGNIDQDISSNPFVIPGKSTGESSSLNMNLNVEPASIALLLRTLAVQANMDTQSLDALLGLGGFEVSGMESIAPEASIFAGFNISSYVMEAMKALKVDISLSSGLNIGQYQNDLAFSQGGVAITTDSSIIGLIPIVGQPIVQQIVDGAVLSFESVMMSAPTDTEFTVQMKGAIAGAGPIDALISFPSPLTVTWQGKRLGTVTMAAISSKAGVGATFDVPGKFVLENSGDMAEFASYMINNKEFVWDINTNDVTVDALGFTFTAITLDKSITLAGAQGFKGAVTMTSFDLPSNDPAGGITLLANTSIKNPSQVGFDLGGVEFASIFNGIELGPLLSNGAAFFPPVGIATINMKGRLVPQSSEEGLAAISKLFDNYLGGNDTSLDVQGVSASGPSGTVGWLTSAFKSLKIENVILPGPKEIPQLIPAITLMDMSLDFTKDPWAPPTSSSNVQAQIKSPFGFPLGVSSLSMAVEANYHGAGVATLDVPTEKASTSPTGLVTTQFSNIPFKVLDKTIFSGFVQLLTLSPSVTFGLKGSSNALAETAVGNIQLNNIAFNIDTTLKGFANFGGKAEVLTINVVGGTSDYVLIDLSFALTNPSNISITVGDINFDVILNEFNSVIGRTYVKDAVIPPGRTVLSGQFHLGEASTNPKAVSQVLGNYLTSASIPLTIVGSSKSTKIVPLLPALSSLKLAATMTGIPGNLIQGVAVEGSIIGLIFQNKASSRITLKNPLDTVFAIKSVKASVMFKPSSGAKPFAVGTIDYTLPSPVSVPAGGTVQTDSWPVSISGSGVEHLIQLLGMLLDPAKYFDIQQNVTVVVGGAYNTEMFYYQDKVPFTLSIDGLPPIGISPASITSQSLPANLTSITDPAEFEKVLAMFLSGKMPTEVPAFNGSSIAPTPSASESSSTINSSTSENSSTTTATEASATTTSSPEAKPTDTDKAITSGETGGLKEKASDLADKVTNLF</sequence>
<keyword evidence="2" id="KW-1133">Transmembrane helix</keyword>
<keyword evidence="2" id="KW-0812">Transmembrane</keyword>
<protein>
    <submittedName>
        <fullName evidence="3">Uncharacterized protein</fullName>
    </submittedName>
</protein>
<keyword evidence="2" id="KW-0472">Membrane</keyword>
<dbReference type="Pfam" id="PF12505">
    <property type="entry name" value="DUF3712"/>
    <property type="match status" value="4"/>
</dbReference>
<reference evidence="3 4" key="1">
    <citation type="submission" date="2024-04" db="EMBL/GenBank/DDBJ databases">
        <title>genome sequences of Mucor flavus KT1a and Helicostylum pulchrum KT1b strains isolated from the surface of a dry-aged beef.</title>
        <authorList>
            <person name="Toyotome T."/>
            <person name="Hosono M."/>
            <person name="Torimaru M."/>
            <person name="Fukuda K."/>
            <person name="Mikami N."/>
        </authorList>
    </citation>
    <scope>NUCLEOTIDE SEQUENCE [LARGE SCALE GENOMIC DNA]</scope>
    <source>
        <strain evidence="3 4">KT1a</strain>
    </source>
</reference>
<dbReference type="Proteomes" id="UP001473302">
    <property type="component" value="Unassembled WGS sequence"/>
</dbReference>